<gene>
    <name evidence="1" type="ORF">HAX54_013127</name>
</gene>
<organism evidence="1 2">
    <name type="scientific">Datura stramonium</name>
    <name type="common">Jimsonweed</name>
    <name type="synonym">Common thornapple</name>
    <dbReference type="NCBI Taxonomy" id="4076"/>
    <lineage>
        <taxon>Eukaryota</taxon>
        <taxon>Viridiplantae</taxon>
        <taxon>Streptophyta</taxon>
        <taxon>Embryophyta</taxon>
        <taxon>Tracheophyta</taxon>
        <taxon>Spermatophyta</taxon>
        <taxon>Magnoliopsida</taxon>
        <taxon>eudicotyledons</taxon>
        <taxon>Gunneridae</taxon>
        <taxon>Pentapetalae</taxon>
        <taxon>asterids</taxon>
        <taxon>lamiids</taxon>
        <taxon>Solanales</taxon>
        <taxon>Solanaceae</taxon>
        <taxon>Solanoideae</taxon>
        <taxon>Datureae</taxon>
        <taxon>Datura</taxon>
    </lineage>
</organism>
<evidence type="ECO:0000313" key="1">
    <source>
        <dbReference type="EMBL" id="MCD7472133.1"/>
    </source>
</evidence>
<keyword evidence="2" id="KW-1185">Reference proteome</keyword>
<comment type="caution">
    <text evidence="1">The sequence shown here is derived from an EMBL/GenBank/DDBJ whole genome shotgun (WGS) entry which is preliminary data.</text>
</comment>
<dbReference type="Proteomes" id="UP000823775">
    <property type="component" value="Unassembled WGS sequence"/>
</dbReference>
<evidence type="ECO:0000313" key="2">
    <source>
        <dbReference type="Proteomes" id="UP000823775"/>
    </source>
</evidence>
<sequence length="103" mass="11804">WLALREGILGRVVAEDEKVEKMREIEVKSGDFARVNRPGQQRITSTCHGGWFARRGYDVMYAHSAPRVTDVFSRFPSSPRVNLTPVEVVPLTLETQRLEQHQL</sequence>
<proteinExistence type="predicted"/>
<feature type="non-terminal residue" evidence="1">
    <location>
        <position position="103"/>
    </location>
</feature>
<protein>
    <submittedName>
        <fullName evidence="1">Uncharacterized protein</fullName>
    </submittedName>
</protein>
<accession>A0ABS8TLQ2</accession>
<reference evidence="1 2" key="1">
    <citation type="journal article" date="2021" name="BMC Genomics">
        <title>Datura genome reveals duplications of psychoactive alkaloid biosynthetic genes and high mutation rate following tissue culture.</title>
        <authorList>
            <person name="Rajewski A."/>
            <person name="Carter-House D."/>
            <person name="Stajich J."/>
            <person name="Litt A."/>
        </authorList>
    </citation>
    <scope>NUCLEOTIDE SEQUENCE [LARGE SCALE GENOMIC DNA]</scope>
    <source>
        <strain evidence="1">AR-01</strain>
    </source>
</reference>
<dbReference type="EMBL" id="JACEIK010001782">
    <property type="protein sequence ID" value="MCD7472133.1"/>
    <property type="molecule type" value="Genomic_DNA"/>
</dbReference>
<name>A0ABS8TLQ2_DATST</name>
<feature type="non-terminal residue" evidence="1">
    <location>
        <position position="1"/>
    </location>
</feature>